<evidence type="ECO:0000313" key="2">
    <source>
        <dbReference type="EMBL" id="EAU64929.1"/>
    </source>
</evidence>
<comment type="caution">
    <text evidence="2">The sequence shown here is derived from an EMBL/GenBank/DDBJ whole genome shotgun (WGS) entry which is preliminary data.</text>
</comment>
<dbReference type="AlphaFoldDB" id="Q08WR9"/>
<proteinExistence type="predicted"/>
<organism evidence="2 3">
    <name type="scientific">Stigmatella aurantiaca (strain DW4/3-1)</name>
    <dbReference type="NCBI Taxonomy" id="378806"/>
    <lineage>
        <taxon>Bacteria</taxon>
        <taxon>Pseudomonadati</taxon>
        <taxon>Myxococcota</taxon>
        <taxon>Myxococcia</taxon>
        <taxon>Myxococcales</taxon>
        <taxon>Cystobacterineae</taxon>
        <taxon>Archangiaceae</taxon>
        <taxon>Stigmatella</taxon>
    </lineage>
</organism>
<dbReference type="EMBL" id="AAMD01000098">
    <property type="protein sequence ID" value="EAU64929.1"/>
    <property type="molecule type" value="Genomic_DNA"/>
</dbReference>
<accession>Q08WR9</accession>
<dbReference type="AntiFam" id="ANF00203">
    <property type="entry name" value="Shadow ORF (opposite algB)"/>
</dbReference>
<feature type="compositionally biased region" description="Low complexity" evidence="1">
    <location>
        <begin position="846"/>
        <end position="856"/>
    </location>
</feature>
<dbReference type="Proteomes" id="UP000032702">
    <property type="component" value="Unassembled WGS sequence"/>
</dbReference>
<feature type="region of interest" description="Disordered" evidence="1">
    <location>
        <begin position="1"/>
        <end position="51"/>
    </location>
</feature>
<protein>
    <submittedName>
        <fullName evidence="2">Uncharacterized protein</fullName>
    </submittedName>
</protein>
<dbReference type="AntiFam" id="ANF00077">
    <property type="entry name" value="Shadow ORF (opposite AtoC)"/>
</dbReference>
<feature type="compositionally biased region" description="Basic residues" evidence="1">
    <location>
        <begin position="903"/>
        <end position="917"/>
    </location>
</feature>
<gene>
    <name evidence="2" type="ORF">STIAU_1888</name>
</gene>
<sequence>MFPPPHSARRGTENHGNGDHRAQAVSPGGGSESGKRRPHAGSLYRAVPPGRNRCPRGDISARLFVWTFVLAGPLVLALRGRVPEAKLLHLRLKRLAADLQQLGRAGDIAPGLLEGLGNQVLFELRGLHADDVLEPGLPSMRFHRWRASRREGRGGVALANGLRQILDGDEGTVREEQDALDEVLQLADVARPGIGLEQGQGIVGDALDALVEPAVVLVHEVPHEHGDVAAALPERGQDDGHHREPVVQVLAEAPAFDLRLEVLVGGGDEAHVHARRLDAAHPLELPLLEGAQQLHLHLDGDLADLVQEEAAAIGQLEAAGLGGDRAGEGAPLVAEQLGLDEVVRDGRAVDLDEGLVPAAGGAVQGGGDELLARAALAGDEHRGGGVRHLVDDLVDVLDERGLADDGGAGLDVRTHRAPGALVGLGGLGDDGGQLRLLEGLGDVVERAGLDGLHGGVHRAMGGDDDDGHVRVGGVDAAQDLHAAHLGHHQIRHHDVGAVLVELGEPLLAVLGDGDVVAFPPQHGGEDLAEIRLVVEDQDLGHAVGDAPGLLVDHKGRGFERTDGVGVLDAQDERLQHPEGVIHARGAQVGGDHVHGHGQVHVLAARGHHHAGVSPEAVGLEHAIRGELADGFDLQHTCLLEDAVEQRVQPGREHHGVGAVMAVLVELPGGLDDGHVAGTRCGPVAQGDREAVGGRHQPLVAELGVSVEDELVLLLRAEGGGAGGGGHVQRHVVDAGRLDVAPVQQEVLVDDGDGLELAHVGEDRGGLLLADDVDGPRGHPLVLVVGHRLDARAQRPIDVEDAAADERAACHLDDGLVQSGPLLFTEGVLGMSQKVRHWRSRWAKGGAQPASRRVSAAPPAPERPHGERGSVRRGRSGHAIDDALGGQVGNRFDDRGRPGLLRARGGRRRTGGSRRRRGGAQDLLEVAGSDGLSEVPILCAVQHAQHLGGLGDVFFLLGGQVQKEGADFRVRGDLREGLVFVDGLQFTCEHTANPRHIVQEFRVGRTGHRAGTIAARWVDRQGKQWPSAFLLQGGERPA</sequence>
<feature type="compositionally biased region" description="Basic and acidic residues" evidence="1">
    <location>
        <begin position="10"/>
        <end position="22"/>
    </location>
</feature>
<evidence type="ECO:0000313" key="3">
    <source>
        <dbReference type="Proteomes" id="UP000032702"/>
    </source>
</evidence>
<evidence type="ECO:0000256" key="1">
    <source>
        <dbReference type="SAM" id="MobiDB-lite"/>
    </source>
</evidence>
<feature type="region of interest" description="Disordered" evidence="1">
    <location>
        <begin position="839"/>
        <end position="920"/>
    </location>
</feature>
<reference evidence="2 3" key="1">
    <citation type="submission" date="2006-04" db="EMBL/GenBank/DDBJ databases">
        <authorList>
            <person name="Nierman W.C."/>
        </authorList>
    </citation>
    <scope>NUCLEOTIDE SEQUENCE [LARGE SCALE GENOMIC DNA]</scope>
    <source>
        <strain evidence="2 3">DW4/3-1</strain>
    </source>
</reference>
<name>Q08WR9_STIAD</name>